<dbReference type="Proteomes" id="UP001255856">
    <property type="component" value="Unassembled WGS sequence"/>
</dbReference>
<dbReference type="AlphaFoldDB" id="A0AAD9MLQ1"/>
<dbReference type="InterPro" id="IPR012466">
    <property type="entry name" value="NECAP_PHear"/>
</dbReference>
<feature type="region of interest" description="Disordered" evidence="2">
    <location>
        <begin position="176"/>
        <end position="199"/>
    </location>
</feature>
<keyword evidence="1" id="KW-0175">Coiled coil</keyword>
<dbReference type="SUPFAM" id="SSF50729">
    <property type="entry name" value="PH domain-like"/>
    <property type="match status" value="1"/>
</dbReference>
<organism evidence="4 5">
    <name type="scientific">Prototheca wickerhamii</name>
    <dbReference type="NCBI Taxonomy" id="3111"/>
    <lineage>
        <taxon>Eukaryota</taxon>
        <taxon>Viridiplantae</taxon>
        <taxon>Chlorophyta</taxon>
        <taxon>core chlorophytes</taxon>
        <taxon>Trebouxiophyceae</taxon>
        <taxon>Chlorellales</taxon>
        <taxon>Chlorellaceae</taxon>
        <taxon>Prototheca</taxon>
    </lineage>
</organism>
<dbReference type="Gene3D" id="2.30.29.30">
    <property type="entry name" value="Pleckstrin-homology domain (PH domain)/Phosphotyrosine-binding domain (PTB)"/>
    <property type="match status" value="1"/>
</dbReference>
<gene>
    <name evidence="4" type="ORF">QBZ16_002451</name>
</gene>
<feature type="domain" description="NECAP PHear" evidence="3">
    <location>
        <begin position="12"/>
        <end position="180"/>
    </location>
</feature>
<dbReference type="CDD" id="cd13228">
    <property type="entry name" value="PHear_NECAP"/>
    <property type="match status" value="1"/>
</dbReference>
<dbReference type="InterPro" id="IPR011993">
    <property type="entry name" value="PH-like_dom_sf"/>
</dbReference>
<name>A0AAD9MLQ1_PROWI</name>
<protein>
    <recommendedName>
        <fullName evidence="3">NECAP PHear domain-containing protein</fullName>
    </recommendedName>
</protein>
<dbReference type="PANTHER" id="PTHR12847:SF9">
    <property type="entry name" value="NECAP-LIKE PROTEIN CG9132"/>
    <property type="match status" value="1"/>
</dbReference>
<comment type="caution">
    <text evidence="4">The sequence shown here is derived from an EMBL/GenBank/DDBJ whole genome shotgun (WGS) entry which is preliminary data.</text>
</comment>
<accession>A0AAD9MLQ1</accession>
<evidence type="ECO:0000256" key="2">
    <source>
        <dbReference type="SAM" id="MobiDB-lite"/>
    </source>
</evidence>
<reference evidence="4" key="1">
    <citation type="submission" date="2021-01" db="EMBL/GenBank/DDBJ databases">
        <authorList>
            <person name="Eckstrom K.M.E."/>
        </authorList>
    </citation>
    <scope>NUCLEOTIDE SEQUENCE</scope>
    <source>
        <strain evidence="4">UVCC 0001</strain>
    </source>
</reference>
<proteinExistence type="predicted"/>
<sequence>MQDVDKAAPSEVVAFQASEAYVYSIPSATTVGHRAETWNVNEWLQQVRVAVVTRDEDAWVRLEDPESGDLFAECPIPTSVPLITAVEPVIDSSRYFVLKIVDRETSKHAFIGLGFRERGQASDFTTALHDHLRYVKKKHQAEELKSDYEEKLAERQRDEGQATSVTDLSLPAGETMTLRVPKPPMPAGSRATGPAAWTPTRPRINKAFSLLMDGEGNIVAGLSPRAAVDAPASSEGTSGGEECDAIAGAGEVVSPKAPARGLLLPRISGSVARAPREDEWSEFQS</sequence>
<evidence type="ECO:0000313" key="5">
    <source>
        <dbReference type="Proteomes" id="UP001255856"/>
    </source>
</evidence>
<evidence type="ECO:0000256" key="1">
    <source>
        <dbReference type="SAM" id="Coils"/>
    </source>
</evidence>
<dbReference type="Pfam" id="PF07933">
    <property type="entry name" value="DUF1681"/>
    <property type="match status" value="1"/>
</dbReference>
<dbReference type="PANTHER" id="PTHR12847">
    <property type="entry name" value="ATP-BINDING CASSETTE ABC TRANSPORTER-RELATED"/>
    <property type="match status" value="1"/>
</dbReference>
<feature type="coiled-coil region" evidence="1">
    <location>
        <begin position="134"/>
        <end position="161"/>
    </location>
</feature>
<evidence type="ECO:0000313" key="4">
    <source>
        <dbReference type="EMBL" id="KAK2080055.1"/>
    </source>
</evidence>
<dbReference type="GO" id="GO:0030125">
    <property type="term" value="C:clathrin vesicle coat"/>
    <property type="evidence" value="ECO:0007669"/>
    <property type="project" value="TreeGrafter"/>
</dbReference>
<dbReference type="GO" id="GO:0006897">
    <property type="term" value="P:endocytosis"/>
    <property type="evidence" value="ECO:0007669"/>
    <property type="project" value="InterPro"/>
</dbReference>
<dbReference type="EMBL" id="JASFZW010000002">
    <property type="protein sequence ID" value="KAK2080055.1"/>
    <property type="molecule type" value="Genomic_DNA"/>
</dbReference>
<keyword evidence="5" id="KW-1185">Reference proteome</keyword>
<evidence type="ECO:0000259" key="3">
    <source>
        <dbReference type="Pfam" id="PF07933"/>
    </source>
</evidence>